<feature type="domain" description="BTB" evidence="1">
    <location>
        <begin position="33"/>
        <end position="92"/>
    </location>
</feature>
<dbReference type="InterPro" id="IPR045068">
    <property type="entry name" value="BACURD1-3"/>
</dbReference>
<dbReference type="GO" id="GO:0051260">
    <property type="term" value="P:protein homooligomerization"/>
    <property type="evidence" value="ECO:0007669"/>
    <property type="project" value="InterPro"/>
</dbReference>
<protein>
    <recommendedName>
        <fullName evidence="1">BTB domain-containing protein</fullName>
    </recommendedName>
</protein>
<dbReference type="InterPro" id="IPR000210">
    <property type="entry name" value="BTB/POZ_dom"/>
</dbReference>
<evidence type="ECO:0000259" key="1">
    <source>
        <dbReference type="PROSITE" id="PS50097"/>
    </source>
</evidence>
<dbReference type="PROSITE" id="PS50097">
    <property type="entry name" value="BTB"/>
    <property type="match status" value="1"/>
</dbReference>
<dbReference type="SUPFAM" id="SSF54695">
    <property type="entry name" value="POZ domain"/>
    <property type="match status" value="1"/>
</dbReference>
<dbReference type="AlphaFoldDB" id="A0A6A6B1E6"/>
<dbReference type="PANTHER" id="PTHR11145">
    <property type="entry name" value="BTB/POZ DOMAIN-CONTAINING ADAPTER FOR CUL3-MEDIATED RHOA DEGRADATION PROTEIN FAMILY MEMBER"/>
    <property type="match status" value="1"/>
</dbReference>
<dbReference type="Pfam" id="PF02214">
    <property type="entry name" value="BTB_2"/>
    <property type="match status" value="1"/>
</dbReference>
<dbReference type="PANTHER" id="PTHR11145:SF8">
    <property type="entry name" value="RE57120P"/>
    <property type="match status" value="1"/>
</dbReference>
<dbReference type="InterPro" id="IPR003131">
    <property type="entry name" value="T1-type_BTB"/>
</dbReference>
<dbReference type="Gene3D" id="3.30.710.10">
    <property type="entry name" value="Potassium Channel Kv1.1, Chain A"/>
    <property type="match status" value="1"/>
</dbReference>
<organism evidence="2 3">
    <name type="scientific">Aplosporella prunicola CBS 121167</name>
    <dbReference type="NCBI Taxonomy" id="1176127"/>
    <lineage>
        <taxon>Eukaryota</taxon>
        <taxon>Fungi</taxon>
        <taxon>Dikarya</taxon>
        <taxon>Ascomycota</taxon>
        <taxon>Pezizomycotina</taxon>
        <taxon>Dothideomycetes</taxon>
        <taxon>Dothideomycetes incertae sedis</taxon>
        <taxon>Botryosphaeriales</taxon>
        <taxon>Aplosporellaceae</taxon>
        <taxon>Aplosporella</taxon>
    </lineage>
</organism>
<dbReference type="SMART" id="SM00225">
    <property type="entry name" value="BTB"/>
    <property type="match status" value="1"/>
</dbReference>
<evidence type="ECO:0000313" key="3">
    <source>
        <dbReference type="Proteomes" id="UP000799438"/>
    </source>
</evidence>
<name>A0A6A6B1E6_9PEZI</name>
<dbReference type="GeneID" id="54298715"/>
<accession>A0A6A6B1E6</accession>
<dbReference type="RefSeq" id="XP_033393124.1">
    <property type="nucleotide sequence ID" value="XM_033541219.1"/>
</dbReference>
<dbReference type="Proteomes" id="UP000799438">
    <property type="component" value="Unassembled WGS sequence"/>
</dbReference>
<dbReference type="OrthoDB" id="2414723at2759"/>
<gene>
    <name evidence="2" type="ORF">K452DRAFT_291649</name>
</gene>
<dbReference type="EMBL" id="ML995503">
    <property type="protein sequence ID" value="KAF2137408.1"/>
    <property type="molecule type" value="Genomic_DNA"/>
</dbReference>
<sequence length="228" mass="26166">MYPPHPSEPAELRLYPSTDESALPVSPPLATDAQVTLMVGGRKFVTARTTLTAESDYFRRLLSGRWENEQPDGSWFIDADPDLFEHILHYLRYHIAPVFYDNEKGHDLGRYMALLVQTNYFQIDALEIWLKSKQYFNAVKIRCTVEEREGEFDTTVITDADVKFVGPVWETKHVYVCPRGIPVHTNYGLCGKDCKKHRPVTIRYDAGNTLRTAVIKKTVIIDEEACRP</sequence>
<keyword evidence="3" id="KW-1185">Reference proteome</keyword>
<dbReference type="InterPro" id="IPR011333">
    <property type="entry name" value="SKP1/BTB/POZ_sf"/>
</dbReference>
<proteinExistence type="predicted"/>
<reference evidence="2" key="1">
    <citation type="journal article" date="2020" name="Stud. Mycol.">
        <title>101 Dothideomycetes genomes: a test case for predicting lifestyles and emergence of pathogens.</title>
        <authorList>
            <person name="Haridas S."/>
            <person name="Albert R."/>
            <person name="Binder M."/>
            <person name="Bloem J."/>
            <person name="Labutti K."/>
            <person name="Salamov A."/>
            <person name="Andreopoulos B."/>
            <person name="Baker S."/>
            <person name="Barry K."/>
            <person name="Bills G."/>
            <person name="Bluhm B."/>
            <person name="Cannon C."/>
            <person name="Castanera R."/>
            <person name="Culley D."/>
            <person name="Daum C."/>
            <person name="Ezra D."/>
            <person name="Gonzalez J."/>
            <person name="Henrissat B."/>
            <person name="Kuo A."/>
            <person name="Liang C."/>
            <person name="Lipzen A."/>
            <person name="Lutzoni F."/>
            <person name="Magnuson J."/>
            <person name="Mondo S."/>
            <person name="Nolan M."/>
            <person name="Ohm R."/>
            <person name="Pangilinan J."/>
            <person name="Park H.-J."/>
            <person name="Ramirez L."/>
            <person name="Alfaro M."/>
            <person name="Sun H."/>
            <person name="Tritt A."/>
            <person name="Yoshinaga Y."/>
            <person name="Zwiers L.-H."/>
            <person name="Turgeon B."/>
            <person name="Goodwin S."/>
            <person name="Spatafora J."/>
            <person name="Crous P."/>
            <person name="Grigoriev I."/>
        </authorList>
    </citation>
    <scope>NUCLEOTIDE SEQUENCE</scope>
    <source>
        <strain evidence="2">CBS 121167</strain>
    </source>
</reference>
<evidence type="ECO:0000313" key="2">
    <source>
        <dbReference type="EMBL" id="KAF2137408.1"/>
    </source>
</evidence>